<reference evidence="2 3" key="1">
    <citation type="submission" date="2016-07" db="EMBL/GenBank/DDBJ databases">
        <title>Pervasive Adenine N6-methylation of Active Genes in Fungi.</title>
        <authorList>
            <consortium name="DOE Joint Genome Institute"/>
            <person name="Mondo S.J."/>
            <person name="Dannebaum R.O."/>
            <person name="Kuo R.C."/>
            <person name="Labutti K."/>
            <person name="Haridas S."/>
            <person name="Kuo A."/>
            <person name="Salamov A."/>
            <person name="Ahrendt S.R."/>
            <person name="Lipzen A."/>
            <person name="Sullivan W."/>
            <person name="Andreopoulos W.B."/>
            <person name="Clum A."/>
            <person name="Lindquist E."/>
            <person name="Daum C."/>
            <person name="Ramamoorthy G.K."/>
            <person name="Gryganskyi A."/>
            <person name="Culley D."/>
            <person name="Magnuson J.K."/>
            <person name="James T.Y."/>
            <person name="O'Malley M.A."/>
            <person name="Stajich J.E."/>
            <person name="Spatafora J.W."/>
            <person name="Visel A."/>
            <person name="Grigoriev I.V."/>
        </authorList>
    </citation>
    <scope>NUCLEOTIDE SEQUENCE [LARGE SCALE GENOMIC DNA]</scope>
    <source>
        <strain evidence="2 3">CBS 129021</strain>
    </source>
</reference>
<feature type="signal peptide" evidence="1">
    <location>
        <begin position="1"/>
        <end position="17"/>
    </location>
</feature>
<dbReference type="EMBL" id="MCFJ01000006">
    <property type="protein sequence ID" value="ORY65157.1"/>
    <property type="molecule type" value="Genomic_DNA"/>
</dbReference>
<evidence type="ECO:0000313" key="3">
    <source>
        <dbReference type="Proteomes" id="UP000193689"/>
    </source>
</evidence>
<dbReference type="InParanoid" id="A0A1Y2E101"/>
<protein>
    <recommendedName>
        <fullName evidence="4">Extracellular membrane protein CFEM domain-containing protein</fullName>
    </recommendedName>
</protein>
<dbReference type="AlphaFoldDB" id="A0A1Y2E101"/>
<evidence type="ECO:0008006" key="4">
    <source>
        <dbReference type="Google" id="ProtNLM"/>
    </source>
</evidence>
<dbReference type="GeneID" id="63779981"/>
<sequence>MQFSIIVAITLGAFAVASPVAPRDLSSCIADVTTTLNSCVSRCGTDSNCTRECDTNGTNAIQRCISDNPSG</sequence>
<organism evidence="2 3">
    <name type="scientific">Pseudomassariella vexata</name>
    <dbReference type="NCBI Taxonomy" id="1141098"/>
    <lineage>
        <taxon>Eukaryota</taxon>
        <taxon>Fungi</taxon>
        <taxon>Dikarya</taxon>
        <taxon>Ascomycota</taxon>
        <taxon>Pezizomycotina</taxon>
        <taxon>Sordariomycetes</taxon>
        <taxon>Xylariomycetidae</taxon>
        <taxon>Amphisphaeriales</taxon>
        <taxon>Pseudomassariaceae</taxon>
        <taxon>Pseudomassariella</taxon>
    </lineage>
</organism>
<accession>A0A1Y2E101</accession>
<feature type="chain" id="PRO_5012892324" description="Extracellular membrane protein CFEM domain-containing protein" evidence="1">
    <location>
        <begin position="18"/>
        <end position="71"/>
    </location>
</feature>
<keyword evidence="1" id="KW-0732">Signal</keyword>
<proteinExistence type="predicted"/>
<evidence type="ECO:0000256" key="1">
    <source>
        <dbReference type="SAM" id="SignalP"/>
    </source>
</evidence>
<dbReference type="RefSeq" id="XP_040716309.1">
    <property type="nucleotide sequence ID" value="XM_040863769.1"/>
</dbReference>
<gene>
    <name evidence="2" type="ORF">BCR38DRAFT_484619</name>
</gene>
<evidence type="ECO:0000313" key="2">
    <source>
        <dbReference type="EMBL" id="ORY65157.1"/>
    </source>
</evidence>
<keyword evidence="3" id="KW-1185">Reference proteome</keyword>
<name>A0A1Y2E101_9PEZI</name>
<comment type="caution">
    <text evidence="2">The sequence shown here is derived from an EMBL/GenBank/DDBJ whole genome shotgun (WGS) entry which is preliminary data.</text>
</comment>
<dbReference type="Proteomes" id="UP000193689">
    <property type="component" value="Unassembled WGS sequence"/>
</dbReference>